<reference evidence="2" key="1">
    <citation type="submission" date="2020-05" db="EMBL/GenBank/DDBJ databases">
        <authorList>
            <person name="Chiriac C."/>
            <person name="Salcher M."/>
            <person name="Ghai R."/>
            <person name="Kavagutti S V."/>
        </authorList>
    </citation>
    <scope>NUCLEOTIDE SEQUENCE</scope>
</reference>
<name>A0A6J6U2A7_9ZZZZ</name>
<sequence length="552" mass="62768">MSKSKGLSKDKNWWRQASVYQIYPRSFADSNGDGIGDLKGITSRIPYLKSLNIDAVWLSPFYPSALVDGGYDVDNYRDVDPKLGTLADFDEMLAALHKVGIRVYVDIVPNHSSNLHEWFKEAIAAKPGSKARSRYIFRDGRGKKGELPPTDWVSHFAPSAWTHESAMGGKHNQWYMHWFAPEQPDFNWDNPEIQKDFLKTLKFWADRGVDAFRIDVAHALKKDLSEPLRNLDVFEGLEQRGAKGKGILADRDELFKIYKEWRKLFNTYDPPRVAVAEAFVHPERLPLYASTKTLGQCFDFRFIDTPFEAGAYRNATQEAIELAEKNKSTCTWTLSNHDQIRHATKMGLNPAVNRRDWMLSDGTSHPLDKESGTNNGLAATLYILALPGSTYMFQGEELGLHEVTDIPEKDIQDPQYLRNHKIDKGRDGCRVPLPWTKSGSSFGFGTGSAHLPQPNWFGDYSVEVEEKDAHSPLAIYRRALELRKDLQTKEEIKWHKTSDVSVLHFSRPNGWNCITNFRAQEYTMPKGAILLSSKPLVNGKIPAGTTVWFKKK</sequence>
<dbReference type="GO" id="GO:0000025">
    <property type="term" value="P:maltose catabolic process"/>
    <property type="evidence" value="ECO:0007669"/>
    <property type="project" value="TreeGrafter"/>
</dbReference>
<dbReference type="PANTHER" id="PTHR10357:SF179">
    <property type="entry name" value="NEUTRAL AND BASIC AMINO ACID TRANSPORT PROTEIN RBAT"/>
    <property type="match status" value="1"/>
</dbReference>
<dbReference type="CDD" id="cd11332">
    <property type="entry name" value="AmyAc_OligoGlu_TS"/>
    <property type="match status" value="1"/>
</dbReference>
<dbReference type="Gene3D" id="3.90.400.10">
    <property type="entry name" value="Oligo-1,6-glucosidase, Domain 2"/>
    <property type="match status" value="1"/>
</dbReference>
<dbReference type="SUPFAM" id="SSF51445">
    <property type="entry name" value="(Trans)glycosidases"/>
    <property type="match status" value="1"/>
</dbReference>
<dbReference type="AlphaFoldDB" id="A0A6J6U2A7"/>
<protein>
    <submittedName>
        <fullName evidence="2">Unannotated protein</fullName>
    </submittedName>
</protein>
<evidence type="ECO:0000313" key="2">
    <source>
        <dbReference type="EMBL" id="CAB4752703.1"/>
    </source>
</evidence>
<organism evidence="2">
    <name type="scientific">freshwater metagenome</name>
    <dbReference type="NCBI Taxonomy" id="449393"/>
    <lineage>
        <taxon>unclassified sequences</taxon>
        <taxon>metagenomes</taxon>
        <taxon>ecological metagenomes</taxon>
    </lineage>
</organism>
<dbReference type="GO" id="GO:0004556">
    <property type="term" value="F:alpha-amylase activity"/>
    <property type="evidence" value="ECO:0007669"/>
    <property type="project" value="TreeGrafter"/>
</dbReference>
<accession>A0A6J6U2A7</accession>
<dbReference type="GO" id="GO:0033934">
    <property type="term" value="F:glucan 1,4-alpha-maltotriohydrolase activity"/>
    <property type="evidence" value="ECO:0007669"/>
    <property type="project" value="TreeGrafter"/>
</dbReference>
<gene>
    <name evidence="2" type="ORF">UFOPK2827_00632</name>
</gene>
<feature type="domain" description="Glycosyl hydrolase family 13 catalytic" evidence="1">
    <location>
        <begin position="21"/>
        <end position="430"/>
    </location>
</feature>
<dbReference type="SMART" id="SM00642">
    <property type="entry name" value="Aamy"/>
    <property type="match status" value="1"/>
</dbReference>
<dbReference type="PANTHER" id="PTHR10357">
    <property type="entry name" value="ALPHA-AMYLASE FAMILY MEMBER"/>
    <property type="match status" value="1"/>
</dbReference>
<proteinExistence type="predicted"/>
<dbReference type="GO" id="GO:0005987">
    <property type="term" value="P:sucrose catabolic process"/>
    <property type="evidence" value="ECO:0007669"/>
    <property type="project" value="TreeGrafter"/>
</dbReference>
<dbReference type="InterPro" id="IPR017853">
    <property type="entry name" value="GH"/>
</dbReference>
<dbReference type="InterPro" id="IPR045857">
    <property type="entry name" value="O16G_dom_2"/>
</dbReference>
<dbReference type="GO" id="GO:0004574">
    <property type="term" value="F:oligo-1,6-glucosidase activity"/>
    <property type="evidence" value="ECO:0007669"/>
    <property type="project" value="TreeGrafter"/>
</dbReference>
<dbReference type="GO" id="GO:0004575">
    <property type="term" value="F:sucrose alpha-glucosidase activity"/>
    <property type="evidence" value="ECO:0007669"/>
    <property type="project" value="TreeGrafter"/>
</dbReference>
<dbReference type="InterPro" id="IPR006047">
    <property type="entry name" value="GH13_cat_dom"/>
</dbReference>
<dbReference type="EMBL" id="CAEZZE010000106">
    <property type="protein sequence ID" value="CAB4752703.1"/>
    <property type="molecule type" value="Genomic_DNA"/>
</dbReference>
<evidence type="ECO:0000259" key="1">
    <source>
        <dbReference type="SMART" id="SM00642"/>
    </source>
</evidence>
<dbReference type="Pfam" id="PF00128">
    <property type="entry name" value="Alpha-amylase"/>
    <property type="match status" value="1"/>
</dbReference>
<dbReference type="Gene3D" id="3.20.20.80">
    <property type="entry name" value="Glycosidases"/>
    <property type="match status" value="1"/>
</dbReference>